<gene>
    <name evidence="2" type="ORF">AB1Y20_021317</name>
</gene>
<accession>A0AB34JJ97</accession>
<feature type="region of interest" description="Disordered" evidence="1">
    <location>
        <begin position="121"/>
        <end position="158"/>
    </location>
</feature>
<comment type="caution">
    <text evidence="2">The sequence shown here is derived from an EMBL/GenBank/DDBJ whole genome shotgun (WGS) entry which is preliminary data.</text>
</comment>
<evidence type="ECO:0000313" key="3">
    <source>
        <dbReference type="Proteomes" id="UP001515480"/>
    </source>
</evidence>
<feature type="compositionally biased region" description="Low complexity" evidence="1">
    <location>
        <begin position="145"/>
        <end position="156"/>
    </location>
</feature>
<proteinExistence type="predicted"/>
<protein>
    <recommendedName>
        <fullName evidence="4">Autophagy-related protein 2</fullName>
    </recommendedName>
</protein>
<evidence type="ECO:0008006" key="4">
    <source>
        <dbReference type="Google" id="ProtNLM"/>
    </source>
</evidence>
<dbReference type="Proteomes" id="UP001515480">
    <property type="component" value="Unassembled WGS sequence"/>
</dbReference>
<feature type="compositionally biased region" description="Pro residues" evidence="1">
    <location>
        <begin position="192"/>
        <end position="202"/>
    </location>
</feature>
<sequence length="1319" mass="140046">MPEVDGVLPIHLLHPATSAEDELQLEVQELVEEAGTRAEGADVSFGLPANTDGAEAAVIQVDPIDVDPALAIFPPTALSLPTFMAEMPQLAEKQRDATETQLLLMVSLPALRKMALPSQTDLPQGLLGAGQHPPPNRPQPHRPLLELPPAFAPPRANSRAQTHPFTFVSLPLPSAHTKGLPLENPLNNQFAGPPPPLPPLSPPPPSYFDARGHEFAAEVPFPEQVPLPKMHALFLGQPVEEALAVVSATSLPVQSFAASMQGVNGLLRDWPELALALPHQLQGAAERPQANELPTDRGDSGDRLDLHQSRPLLGALPVLGATLSSAALSLTSSLSSLLDMVADKAALQRGMFPAALDQGLQLGLHEPTDRRHLNAGLPTLPQLVPAAGSATMLSLSSTAGLSLAASPRAFQLLAKPLPFDFAQGTFVHGYQQLGQEPAVGPDDLAALAYGTGHLSVMLSHSPSSVASLQAVYPDQLEVPHWAMGPLREESTQDADMQLPPASSVTSSQLSLHGAASFIGMGGWAWDPNALHAEGLEPSGSEANLGDGEDLRPALVGSVSSMIIDEPVGYDGGLERFRLLDRLDGDVGSEVFGFHPVLGSSVSSLSDLSPDVVHAELQVGKLHRAELEDRDGEDLLPALEASSLVSSLALDAWDGLKGTDWTWGMKPGGGDLEAMRPVLGDLHSLASFQDQPANFPLFQAEDSVSLATSFVVGSMTSFPLGQMKASDEMDGLGMLSPQLDILPLPAVERPEDLQGPVGSEQNEAALSLSGSLEAVGSLGEMRSVVHRRRAESPLDDMLELDVNLLEPGKPTFIFPMQPSEDGGDLVRQSEMGVAAPALSIASSLAGLHSFTPMSSVGVDGEGMADVEKADKLDSYQWPLWSDELDYEPNIDMLRADRALEYHLPRDVRVDIAAISFGGSLAAVRSFTQSMVDMAPTSDDAAPVGAMTGTVGLQLQVNAGRWSSRKRNVDKIDFHDPSQAFFVNEEDILALRLASSLSSLTGSSFDALSFPEALDLHRAEQLGAYELPPIRAADNSHDGHLHWSHHNAQIENVPIEGFAVGTDGADIELNEKWHDALLGSRENVVHGRRDTSTTPPKVSEFAKQLLPLGVHPTQPDTLVGEISTEVLTETTDMSTLEMPTEDEILFGVAPTSLVSSYALMVEASSLGTSFRQEILSAPTLSVVVVSLTPSPPAVPPAPPFECFADSLLEGARPYIRGPSPGGTNLVLGNGSAYATSAGGIGSESTGSAFSRNLAGLYRFVSGTSGPVQIYMQTRQYLSRQLTATSEYPTSISIVLRTAQVMFRARFFERCVMKNAALSSSD</sequence>
<organism evidence="2 3">
    <name type="scientific">Prymnesium parvum</name>
    <name type="common">Toxic golden alga</name>
    <dbReference type="NCBI Taxonomy" id="97485"/>
    <lineage>
        <taxon>Eukaryota</taxon>
        <taxon>Haptista</taxon>
        <taxon>Haptophyta</taxon>
        <taxon>Prymnesiophyceae</taxon>
        <taxon>Prymnesiales</taxon>
        <taxon>Prymnesiaceae</taxon>
        <taxon>Prymnesium</taxon>
    </lineage>
</organism>
<feature type="region of interest" description="Disordered" evidence="1">
    <location>
        <begin position="178"/>
        <end position="202"/>
    </location>
</feature>
<evidence type="ECO:0000313" key="2">
    <source>
        <dbReference type="EMBL" id="KAL1521660.1"/>
    </source>
</evidence>
<dbReference type="EMBL" id="JBGBPQ010000007">
    <property type="protein sequence ID" value="KAL1521660.1"/>
    <property type="molecule type" value="Genomic_DNA"/>
</dbReference>
<reference evidence="2 3" key="1">
    <citation type="journal article" date="2024" name="Science">
        <title>Giant polyketide synthase enzymes in the biosynthesis of giant marine polyether toxins.</title>
        <authorList>
            <person name="Fallon T.R."/>
            <person name="Shende V.V."/>
            <person name="Wierzbicki I.H."/>
            <person name="Pendleton A.L."/>
            <person name="Watervoot N.F."/>
            <person name="Auber R.P."/>
            <person name="Gonzalez D.J."/>
            <person name="Wisecaver J.H."/>
            <person name="Moore B.S."/>
        </authorList>
    </citation>
    <scope>NUCLEOTIDE SEQUENCE [LARGE SCALE GENOMIC DNA]</scope>
    <source>
        <strain evidence="2 3">12B1</strain>
    </source>
</reference>
<feature type="region of interest" description="Disordered" evidence="1">
    <location>
        <begin position="282"/>
        <end position="306"/>
    </location>
</feature>
<evidence type="ECO:0000256" key="1">
    <source>
        <dbReference type="SAM" id="MobiDB-lite"/>
    </source>
</evidence>
<name>A0AB34JJ97_PRYPA</name>
<feature type="compositionally biased region" description="Basic and acidic residues" evidence="1">
    <location>
        <begin position="294"/>
        <end position="306"/>
    </location>
</feature>
<keyword evidence="3" id="KW-1185">Reference proteome</keyword>